<feature type="domain" description="FHA" evidence="1">
    <location>
        <begin position="75"/>
        <end position="134"/>
    </location>
</feature>
<dbReference type="InterPro" id="IPR008984">
    <property type="entry name" value="SMAD_FHA_dom_sf"/>
</dbReference>
<comment type="caution">
    <text evidence="2">The sequence shown here is derived from an EMBL/GenBank/DDBJ whole genome shotgun (WGS) entry which is preliminary data.</text>
</comment>
<dbReference type="SUPFAM" id="SSF49879">
    <property type="entry name" value="SMAD/FHA domain"/>
    <property type="match status" value="1"/>
</dbReference>
<dbReference type="CDD" id="cd00060">
    <property type="entry name" value="FHA"/>
    <property type="match status" value="1"/>
</dbReference>
<evidence type="ECO:0000313" key="3">
    <source>
        <dbReference type="Proteomes" id="UP000054010"/>
    </source>
</evidence>
<dbReference type="Gene3D" id="2.60.200.20">
    <property type="match status" value="1"/>
</dbReference>
<dbReference type="PANTHER" id="PTHR23308">
    <property type="entry name" value="NUCLEAR INHIBITOR OF PROTEIN PHOSPHATASE-1"/>
    <property type="match status" value="1"/>
</dbReference>
<reference evidence="2 3" key="1">
    <citation type="journal article" date="2011" name="J. Bacteriol.">
        <title>Draft genome sequence of the anoxygenic filamentous phototrophic bacterium Oscillochloris trichoides subsp. DG-6.</title>
        <authorList>
            <person name="Kuznetsov B.B."/>
            <person name="Ivanovsky R.N."/>
            <person name="Keppen O.I."/>
            <person name="Sukhacheva M.V."/>
            <person name="Bumazhkin B.K."/>
            <person name="Patutina E.O."/>
            <person name="Beletsky A.V."/>
            <person name="Mardanov A.V."/>
            <person name="Baslerov R.V."/>
            <person name="Panteleeva A.N."/>
            <person name="Kolganova T.V."/>
            <person name="Ravin N.V."/>
            <person name="Skryabin K.G."/>
        </authorList>
    </citation>
    <scope>NUCLEOTIDE SEQUENCE [LARGE SCALE GENOMIC DNA]</scope>
    <source>
        <strain evidence="2 3">DG-6</strain>
    </source>
</reference>
<evidence type="ECO:0000313" key="2">
    <source>
        <dbReference type="EMBL" id="EFO79379.1"/>
    </source>
</evidence>
<proteinExistence type="predicted"/>
<protein>
    <submittedName>
        <fullName evidence="2">Forkhead-associated protein</fullName>
    </submittedName>
</protein>
<dbReference type="Pfam" id="PF00498">
    <property type="entry name" value="FHA"/>
    <property type="match status" value="1"/>
</dbReference>
<dbReference type="PROSITE" id="PS50006">
    <property type="entry name" value="FHA_DOMAIN"/>
    <property type="match status" value="1"/>
</dbReference>
<dbReference type="Proteomes" id="UP000054010">
    <property type="component" value="Unassembled WGS sequence"/>
</dbReference>
<evidence type="ECO:0000259" key="1">
    <source>
        <dbReference type="PROSITE" id="PS50006"/>
    </source>
</evidence>
<dbReference type="eggNOG" id="COG1716">
    <property type="taxonomic scope" value="Bacteria"/>
</dbReference>
<sequence>MNGAIFCSECGESLLNVRPARETTASLNQQSSDMPVVVEDVPEETTPAPLLALNTISLVVINSGRRINLEAGEELLVGRKDNQRGIFPDVDLGLDGGYDAGVSRRHAIITPDHGAYLLEDLSSANGTFINGRRIAPQSPTPIQHGDELRFGTLILRFELN</sequence>
<organism evidence="2 3">
    <name type="scientific">Oscillochloris trichoides DG-6</name>
    <dbReference type="NCBI Taxonomy" id="765420"/>
    <lineage>
        <taxon>Bacteria</taxon>
        <taxon>Bacillati</taxon>
        <taxon>Chloroflexota</taxon>
        <taxon>Chloroflexia</taxon>
        <taxon>Chloroflexales</taxon>
        <taxon>Chloroflexineae</taxon>
        <taxon>Oscillochloridaceae</taxon>
        <taxon>Oscillochloris</taxon>
    </lineage>
</organism>
<name>E1IHC6_9CHLR</name>
<dbReference type="AlphaFoldDB" id="E1IHC6"/>
<dbReference type="HOGENOM" id="CLU_101290_0_0_0"/>
<accession>E1IHC6</accession>
<dbReference type="InterPro" id="IPR050923">
    <property type="entry name" value="Cell_Proc_Reg/RNA_Proc"/>
</dbReference>
<dbReference type="STRING" id="765420.OSCT_2727"/>
<dbReference type="SMART" id="SM00240">
    <property type="entry name" value="FHA"/>
    <property type="match status" value="1"/>
</dbReference>
<dbReference type="InterPro" id="IPR000253">
    <property type="entry name" value="FHA_dom"/>
</dbReference>
<keyword evidence="3" id="KW-1185">Reference proteome</keyword>
<gene>
    <name evidence="2" type="ORF">OSCT_2727</name>
</gene>
<dbReference type="EMBL" id="ADVR01000114">
    <property type="protein sequence ID" value="EFO79379.1"/>
    <property type="molecule type" value="Genomic_DNA"/>
</dbReference>